<evidence type="ECO:0000256" key="1">
    <source>
        <dbReference type="ARBA" id="ARBA00023002"/>
    </source>
</evidence>
<dbReference type="Gene3D" id="3.40.50.720">
    <property type="entry name" value="NAD(P)-binding Rossmann-like Domain"/>
    <property type="match status" value="1"/>
</dbReference>
<evidence type="ECO:0000313" key="2">
    <source>
        <dbReference type="EMBL" id="GAJ09569.1"/>
    </source>
</evidence>
<dbReference type="PANTHER" id="PTHR43401">
    <property type="entry name" value="L-THREONINE 3-DEHYDROGENASE"/>
    <property type="match status" value="1"/>
</dbReference>
<keyword evidence="1" id="KW-0560">Oxidoreductase</keyword>
<feature type="non-terminal residue" evidence="2">
    <location>
        <position position="1"/>
    </location>
</feature>
<reference evidence="2" key="1">
    <citation type="journal article" date="2014" name="Front. Microbiol.">
        <title>High frequency of phylogenetically diverse reductive dehalogenase-homologous genes in deep subseafloor sedimentary metagenomes.</title>
        <authorList>
            <person name="Kawai M."/>
            <person name="Futagami T."/>
            <person name="Toyoda A."/>
            <person name="Takaki Y."/>
            <person name="Nishi S."/>
            <person name="Hori S."/>
            <person name="Arai W."/>
            <person name="Tsubouchi T."/>
            <person name="Morono Y."/>
            <person name="Uchiyama I."/>
            <person name="Ito T."/>
            <person name="Fujiyama A."/>
            <person name="Inagaki F."/>
            <person name="Takami H."/>
        </authorList>
    </citation>
    <scope>NUCLEOTIDE SEQUENCE</scope>
    <source>
        <strain evidence="2">Expedition CK06-06</strain>
    </source>
</reference>
<name>X1TWF6_9ZZZZ</name>
<dbReference type="InterPro" id="IPR036291">
    <property type="entry name" value="NAD(P)-bd_dom_sf"/>
</dbReference>
<protein>
    <recommendedName>
        <fullName evidence="3">Alcohol dehydrogenase-like C-terminal domain-containing protein</fullName>
    </recommendedName>
</protein>
<comment type="caution">
    <text evidence="2">The sequence shown here is derived from an EMBL/GenBank/DDBJ whole genome shotgun (WGS) entry which is preliminary data.</text>
</comment>
<dbReference type="SUPFAM" id="SSF51735">
    <property type="entry name" value="NAD(P)-binding Rossmann-fold domains"/>
    <property type="match status" value="1"/>
</dbReference>
<evidence type="ECO:0008006" key="3">
    <source>
        <dbReference type="Google" id="ProtNLM"/>
    </source>
</evidence>
<dbReference type="AlphaFoldDB" id="X1TWF6"/>
<organism evidence="2">
    <name type="scientific">marine sediment metagenome</name>
    <dbReference type="NCBI Taxonomy" id="412755"/>
    <lineage>
        <taxon>unclassified sequences</taxon>
        <taxon>metagenomes</taxon>
        <taxon>ecological metagenomes</taxon>
    </lineage>
</organism>
<sequence>RIRPSNIINQAFDIVRKLGKIAVIGVPGQSRLNVNWSAGCFKALDICFSFSSQYEDWTRVLKLFENYALDLTNLVTHEFELVDWKIAFEKAIDCQGGKVLFKIN</sequence>
<dbReference type="PANTHER" id="PTHR43401:SF2">
    <property type="entry name" value="L-THREONINE 3-DEHYDROGENASE"/>
    <property type="match status" value="1"/>
</dbReference>
<dbReference type="EMBL" id="BARW01029447">
    <property type="protein sequence ID" value="GAJ09569.1"/>
    <property type="molecule type" value="Genomic_DNA"/>
</dbReference>
<gene>
    <name evidence="2" type="ORF">S12H4_47315</name>
</gene>
<proteinExistence type="predicted"/>
<dbReference type="Gene3D" id="3.90.180.10">
    <property type="entry name" value="Medium-chain alcohol dehydrogenases, catalytic domain"/>
    <property type="match status" value="1"/>
</dbReference>
<accession>X1TWF6</accession>
<dbReference type="InterPro" id="IPR050129">
    <property type="entry name" value="Zn_alcohol_dh"/>
</dbReference>
<dbReference type="GO" id="GO:0016491">
    <property type="term" value="F:oxidoreductase activity"/>
    <property type="evidence" value="ECO:0007669"/>
    <property type="project" value="UniProtKB-KW"/>
</dbReference>